<feature type="region of interest" description="Disordered" evidence="1">
    <location>
        <begin position="162"/>
        <end position="205"/>
    </location>
</feature>
<keyword evidence="3" id="KW-1185">Reference proteome</keyword>
<name>A0ABR2FE14_9ROSI</name>
<feature type="compositionally biased region" description="Basic and acidic residues" evidence="1">
    <location>
        <begin position="162"/>
        <end position="194"/>
    </location>
</feature>
<evidence type="ECO:0000256" key="1">
    <source>
        <dbReference type="SAM" id="MobiDB-lite"/>
    </source>
</evidence>
<reference evidence="2 3" key="1">
    <citation type="journal article" date="2024" name="G3 (Bethesda)">
        <title>Genome assembly of Hibiscus sabdariffa L. provides insights into metabolisms of medicinal natural products.</title>
        <authorList>
            <person name="Kim T."/>
        </authorList>
    </citation>
    <scope>NUCLEOTIDE SEQUENCE [LARGE SCALE GENOMIC DNA]</scope>
    <source>
        <strain evidence="2">TK-2024</strain>
        <tissue evidence="2">Old leaves</tissue>
    </source>
</reference>
<organism evidence="2 3">
    <name type="scientific">Hibiscus sabdariffa</name>
    <name type="common">roselle</name>
    <dbReference type="NCBI Taxonomy" id="183260"/>
    <lineage>
        <taxon>Eukaryota</taxon>
        <taxon>Viridiplantae</taxon>
        <taxon>Streptophyta</taxon>
        <taxon>Embryophyta</taxon>
        <taxon>Tracheophyta</taxon>
        <taxon>Spermatophyta</taxon>
        <taxon>Magnoliopsida</taxon>
        <taxon>eudicotyledons</taxon>
        <taxon>Gunneridae</taxon>
        <taxon>Pentapetalae</taxon>
        <taxon>rosids</taxon>
        <taxon>malvids</taxon>
        <taxon>Malvales</taxon>
        <taxon>Malvaceae</taxon>
        <taxon>Malvoideae</taxon>
        <taxon>Hibiscus</taxon>
    </lineage>
</organism>
<accession>A0ABR2FE14</accession>
<dbReference type="Proteomes" id="UP001472677">
    <property type="component" value="Unassembled WGS sequence"/>
</dbReference>
<comment type="caution">
    <text evidence="2">The sequence shown here is derived from an EMBL/GenBank/DDBJ whole genome shotgun (WGS) entry which is preliminary data.</text>
</comment>
<proteinExistence type="predicted"/>
<sequence>MRFGNCQEASRAVGRLNGFNQYKFQLNVAFATGKRKANHVVESVQKVWVPQRNTDGVKVKTGNDTTEELIQRGWVTDQGHEVNNKSESSSEVAKKPLPVMSVRKKNKACNTECFGFNSIDEVLGDMAYINPSFMRVAVDDKNMRLSPLVSYFDSSPEVSLAKEKSDGHEELNIESGPPRKEDKKFEEPGFDKPGSEQSSSDNEEFDSFFHEMGSIRLHKKGKKYVLMMEFEEKALTEVERKKTK</sequence>
<evidence type="ECO:0000313" key="2">
    <source>
        <dbReference type="EMBL" id="KAK8579145.1"/>
    </source>
</evidence>
<evidence type="ECO:0000313" key="3">
    <source>
        <dbReference type="Proteomes" id="UP001472677"/>
    </source>
</evidence>
<protein>
    <submittedName>
        <fullName evidence="2">Uncharacterized protein</fullName>
    </submittedName>
</protein>
<dbReference type="EMBL" id="JBBPBM010000006">
    <property type="protein sequence ID" value="KAK8579145.1"/>
    <property type="molecule type" value="Genomic_DNA"/>
</dbReference>
<gene>
    <name evidence="2" type="ORF">V6N12_069475</name>
</gene>